<evidence type="ECO:0000313" key="3">
    <source>
        <dbReference type="Proteomes" id="UP000499080"/>
    </source>
</evidence>
<dbReference type="AlphaFoldDB" id="A0A4Y2MHU2"/>
<accession>A0A4Y2MHU2</accession>
<sequence length="211" mass="23816">MRSKKQTERQLLLMESPSPTLEGRNKRQKTRGKEGNSINSEREEKTEGDKTLGNLGVVKPVTPGEDVPLRGAELCDNMDEPSTSKHFLVYCCNPIKKPGHDYHKKNLRIVNENLLRHNANLHVGDKLCDGCRKATIKLPVILTPQEGWYSDSSKSQDDLNVPEVPLTPEKIEAIEALNKSLTAIEETPIKRKCLTEKQYPETKIKKAMEAF</sequence>
<feature type="compositionally biased region" description="Basic and acidic residues" evidence="1">
    <location>
        <begin position="40"/>
        <end position="50"/>
    </location>
</feature>
<dbReference type="EMBL" id="BGPR01007422">
    <property type="protein sequence ID" value="GBN26715.1"/>
    <property type="molecule type" value="Genomic_DNA"/>
</dbReference>
<name>A0A4Y2MHU2_ARAVE</name>
<evidence type="ECO:0000313" key="2">
    <source>
        <dbReference type="EMBL" id="GBN26715.1"/>
    </source>
</evidence>
<organism evidence="2 3">
    <name type="scientific">Araneus ventricosus</name>
    <name type="common">Orbweaver spider</name>
    <name type="synonym">Epeira ventricosa</name>
    <dbReference type="NCBI Taxonomy" id="182803"/>
    <lineage>
        <taxon>Eukaryota</taxon>
        <taxon>Metazoa</taxon>
        <taxon>Ecdysozoa</taxon>
        <taxon>Arthropoda</taxon>
        <taxon>Chelicerata</taxon>
        <taxon>Arachnida</taxon>
        <taxon>Araneae</taxon>
        <taxon>Araneomorphae</taxon>
        <taxon>Entelegynae</taxon>
        <taxon>Araneoidea</taxon>
        <taxon>Araneidae</taxon>
        <taxon>Araneus</taxon>
    </lineage>
</organism>
<keyword evidence="3" id="KW-1185">Reference proteome</keyword>
<evidence type="ECO:0000256" key="1">
    <source>
        <dbReference type="SAM" id="MobiDB-lite"/>
    </source>
</evidence>
<comment type="caution">
    <text evidence="2">The sequence shown here is derived from an EMBL/GenBank/DDBJ whole genome shotgun (WGS) entry which is preliminary data.</text>
</comment>
<gene>
    <name evidence="2" type="ORF">AVEN_56151_1</name>
</gene>
<dbReference type="OrthoDB" id="6777617at2759"/>
<dbReference type="Proteomes" id="UP000499080">
    <property type="component" value="Unassembled WGS sequence"/>
</dbReference>
<feature type="region of interest" description="Disordered" evidence="1">
    <location>
        <begin position="1"/>
        <end position="63"/>
    </location>
</feature>
<protein>
    <submittedName>
        <fullName evidence="2">Uncharacterized protein</fullName>
    </submittedName>
</protein>
<reference evidence="2 3" key="1">
    <citation type="journal article" date="2019" name="Sci. Rep.">
        <title>Orb-weaving spider Araneus ventricosus genome elucidates the spidroin gene catalogue.</title>
        <authorList>
            <person name="Kono N."/>
            <person name="Nakamura H."/>
            <person name="Ohtoshi R."/>
            <person name="Moran D.A.P."/>
            <person name="Shinohara A."/>
            <person name="Yoshida Y."/>
            <person name="Fujiwara M."/>
            <person name="Mori M."/>
            <person name="Tomita M."/>
            <person name="Arakawa K."/>
        </authorList>
    </citation>
    <scope>NUCLEOTIDE SEQUENCE [LARGE SCALE GENOMIC DNA]</scope>
</reference>
<proteinExistence type="predicted"/>